<evidence type="ECO:0000256" key="1">
    <source>
        <dbReference type="SAM" id="MobiDB-lite"/>
    </source>
</evidence>
<name>A0A7S4VMK4_9DINO</name>
<reference evidence="2" key="1">
    <citation type="submission" date="2021-01" db="EMBL/GenBank/DDBJ databases">
        <authorList>
            <person name="Corre E."/>
            <person name="Pelletier E."/>
            <person name="Niang G."/>
            <person name="Scheremetjew M."/>
            <person name="Finn R."/>
            <person name="Kale V."/>
            <person name="Holt S."/>
            <person name="Cochrane G."/>
            <person name="Meng A."/>
            <person name="Brown T."/>
            <person name="Cohen L."/>
        </authorList>
    </citation>
    <scope>NUCLEOTIDE SEQUENCE</scope>
    <source>
        <strain evidence="2">CCMP3105</strain>
    </source>
</reference>
<dbReference type="AlphaFoldDB" id="A0A7S4VMK4"/>
<gene>
    <name evidence="2" type="ORF">AMON00008_LOCUS31996</name>
</gene>
<evidence type="ECO:0000313" key="2">
    <source>
        <dbReference type="EMBL" id="CAE4607254.1"/>
    </source>
</evidence>
<sequence>MGRVRRISSCSSSGSSSRSRSSSSSSSSAAIWPKPPLLKPCFVGDLSPRPSSGGLLGRGMQTTAESKAGPWTVKGQLHPTGVHAGAVQYAYSIGGAGFKSAKEAGVPTKGSLVVQIDKAKAKVKATLKARFTAMNKSAMKVVKKPSKK</sequence>
<feature type="region of interest" description="Disordered" evidence="1">
    <location>
        <begin position="1"/>
        <end position="75"/>
    </location>
</feature>
<proteinExistence type="predicted"/>
<organism evidence="2">
    <name type="scientific">Alexandrium monilatum</name>
    <dbReference type="NCBI Taxonomy" id="311494"/>
    <lineage>
        <taxon>Eukaryota</taxon>
        <taxon>Sar</taxon>
        <taxon>Alveolata</taxon>
        <taxon>Dinophyceae</taxon>
        <taxon>Gonyaulacales</taxon>
        <taxon>Pyrocystaceae</taxon>
        <taxon>Alexandrium</taxon>
    </lineage>
</organism>
<protein>
    <submittedName>
        <fullName evidence="2">Uncharacterized protein</fullName>
    </submittedName>
</protein>
<feature type="compositionally biased region" description="Low complexity" evidence="1">
    <location>
        <begin position="7"/>
        <end position="28"/>
    </location>
</feature>
<accession>A0A7S4VMK4</accession>
<dbReference type="EMBL" id="HBNR01045966">
    <property type="protein sequence ID" value="CAE4607254.1"/>
    <property type="molecule type" value="Transcribed_RNA"/>
</dbReference>